<dbReference type="EMBL" id="KK207897">
    <property type="protein sequence ID" value="EZF49758.1"/>
    <property type="molecule type" value="Genomic_DNA"/>
</dbReference>
<gene>
    <name evidence="1" type="ORF">H103_06752</name>
</gene>
<proteinExistence type="predicted"/>
<sequence length="99" mass="11706">MKKWELKLPLEDGVDIADYREFLVRWASERRSTKAIRHFSEASEPVSWPEYGKLEMIEVPEDEYRVCMSLRRKRKHVEGAGGYVTRWERAAQEAVKGYS</sequence>
<organism evidence="1">
    <name type="scientific">Trichophyton rubrum CBS 288.86</name>
    <dbReference type="NCBI Taxonomy" id="1215330"/>
    <lineage>
        <taxon>Eukaryota</taxon>
        <taxon>Fungi</taxon>
        <taxon>Dikarya</taxon>
        <taxon>Ascomycota</taxon>
        <taxon>Pezizomycotina</taxon>
        <taxon>Eurotiomycetes</taxon>
        <taxon>Eurotiomycetidae</taxon>
        <taxon>Onygenales</taxon>
        <taxon>Arthrodermataceae</taxon>
        <taxon>Trichophyton</taxon>
    </lineage>
</organism>
<reference evidence="1" key="1">
    <citation type="submission" date="2014-02" db="EMBL/GenBank/DDBJ databases">
        <title>The Genome Sequence of Trichophyton rubrum (morphotype fischeri) CBS 288.86.</title>
        <authorList>
            <consortium name="The Broad Institute Genomics Platform"/>
            <person name="Cuomo C.A."/>
            <person name="White T.C."/>
            <person name="Graser Y."/>
            <person name="Martinez-Rossi N."/>
            <person name="Heitman J."/>
            <person name="Young S.K."/>
            <person name="Zeng Q."/>
            <person name="Gargeya S."/>
            <person name="Abouelleil A."/>
            <person name="Alvarado L."/>
            <person name="Chapman S.B."/>
            <person name="Gainer-Dewar J."/>
            <person name="Goldberg J."/>
            <person name="Griggs A."/>
            <person name="Gujja S."/>
            <person name="Hansen M."/>
            <person name="Howarth C."/>
            <person name="Imamovic A."/>
            <person name="Larimer J."/>
            <person name="Martinez D."/>
            <person name="Murphy C."/>
            <person name="Pearson M.D."/>
            <person name="Persinoti G."/>
            <person name="Poon T."/>
            <person name="Priest M."/>
            <person name="Roberts A.D."/>
            <person name="Saif S."/>
            <person name="Shea T.D."/>
            <person name="Sykes S.N."/>
            <person name="Wortman J."/>
            <person name="Nusbaum C."/>
            <person name="Birren B."/>
        </authorList>
    </citation>
    <scope>NUCLEOTIDE SEQUENCE [LARGE SCALE GENOMIC DNA]</scope>
    <source>
        <strain evidence="1">CBS 288.86</strain>
    </source>
</reference>
<name>A0A022VVK3_TRIRU</name>
<accession>A0A022VVK3</accession>
<protein>
    <submittedName>
        <fullName evidence="1">Uncharacterized protein</fullName>
    </submittedName>
</protein>
<dbReference type="AlphaFoldDB" id="A0A022VVK3"/>
<dbReference type="HOGENOM" id="CLU_2335143_0_0_1"/>
<evidence type="ECO:0000313" key="1">
    <source>
        <dbReference type="EMBL" id="EZF49758.1"/>
    </source>
</evidence>
<dbReference type="Proteomes" id="UP000023758">
    <property type="component" value="Unassembled WGS sequence"/>
</dbReference>